<name>A0A2P1P7B6_9RICK</name>
<dbReference type="EMBL" id="CP027845">
    <property type="protein sequence ID" value="AVP87161.1"/>
    <property type="molecule type" value="Genomic_DNA"/>
</dbReference>
<protein>
    <submittedName>
        <fullName evidence="1">Uncharacterized protein</fullName>
    </submittedName>
</protein>
<evidence type="ECO:0000313" key="2">
    <source>
        <dbReference type="Proteomes" id="UP000241762"/>
    </source>
</evidence>
<evidence type="ECO:0000313" key="1">
    <source>
        <dbReference type="EMBL" id="AVP87161.1"/>
    </source>
</evidence>
<dbReference type="Proteomes" id="UP000241762">
    <property type="component" value="Chromosome"/>
</dbReference>
<keyword evidence="2" id="KW-1185">Reference proteome</keyword>
<gene>
    <name evidence="1" type="ORF">phytr_2030</name>
</gene>
<dbReference type="KEGG" id="ptc:phytr_2030"/>
<dbReference type="RefSeq" id="WP_106874033.1">
    <property type="nucleotide sequence ID" value="NZ_CP027845.1"/>
</dbReference>
<reference evidence="1 2" key="1">
    <citation type="submission" date="2018-03" db="EMBL/GenBank/DDBJ databases">
        <title>A gene transfer event suggests a long-term partnership between eustigmatophyte algae and a novel lineage of endosymbiotic bacteria.</title>
        <authorList>
            <person name="Yurchenko T."/>
            <person name="Sevcikova T."/>
            <person name="Pribyl P."/>
            <person name="El Karkouri K."/>
            <person name="Klimes V."/>
            <person name="Amaral R."/>
            <person name="Zbrankova V."/>
            <person name="Kim E."/>
            <person name="Raoult D."/>
            <person name="Santos L.M.A."/>
            <person name="Elias M."/>
        </authorList>
    </citation>
    <scope>NUCLEOTIDE SEQUENCE [LARGE SCALE GENOMIC DNA]</scope>
    <source>
        <strain evidence="1">CCALA 838</strain>
    </source>
</reference>
<dbReference type="AlphaFoldDB" id="A0A2P1P7B6"/>
<proteinExistence type="predicted"/>
<organism evidence="1 2">
    <name type="scientific">Candidatus Phycorickettsia trachydisci</name>
    <dbReference type="NCBI Taxonomy" id="2115978"/>
    <lineage>
        <taxon>Bacteria</taxon>
        <taxon>Pseudomonadati</taxon>
        <taxon>Pseudomonadota</taxon>
        <taxon>Alphaproteobacteria</taxon>
        <taxon>Rickettsiales</taxon>
        <taxon>Rickettsiaceae</taxon>
        <taxon>Candidatus Phycorickettsia</taxon>
    </lineage>
</organism>
<sequence>MYPMVEEFGGVEMLQNLTYYKAYEIEKVQDIINAKIKDGFELSPQEQWLDFFNKCATIEDIPKYANKTIQEAYEKMKKANWETEEKLLEYYMDVFDEACEELHEKQIAEQNKVKGKEEGKDEAKLEMLVGSIQKHIPHETLKIIFSPAFSDQQISFAEKYISEHQDASTQLLMEEISKLLGESTQTHTTEG</sequence>
<accession>A0A2P1P7B6</accession>